<dbReference type="STRING" id="441103.TRN7648_03914"/>
<proteinExistence type="predicted"/>
<dbReference type="Proteomes" id="UP000054935">
    <property type="component" value="Unassembled WGS sequence"/>
</dbReference>
<organism evidence="1 2">
    <name type="scientific">Tropicibacter naphthalenivorans</name>
    <dbReference type="NCBI Taxonomy" id="441103"/>
    <lineage>
        <taxon>Bacteria</taxon>
        <taxon>Pseudomonadati</taxon>
        <taxon>Pseudomonadota</taxon>
        <taxon>Alphaproteobacteria</taxon>
        <taxon>Rhodobacterales</taxon>
        <taxon>Roseobacteraceae</taxon>
        <taxon>Tropicibacter</taxon>
    </lineage>
</organism>
<dbReference type="RefSeq" id="WP_058249268.1">
    <property type="nucleotide sequence ID" value="NZ_CYSE01000012.1"/>
</dbReference>
<name>A0A0N7M156_9RHOB</name>
<reference evidence="1 2" key="1">
    <citation type="submission" date="2015-09" db="EMBL/GenBank/DDBJ databases">
        <authorList>
            <consortium name="Swine Surveillance"/>
        </authorList>
    </citation>
    <scope>NUCLEOTIDE SEQUENCE [LARGE SCALE GENOMIC DNA]</scope>
    <source>
        <strain evidence="1 2">CECT 7648</strain>
    </source>
</reference>
<sequence length="328" mass="36534">MKRCLLIAPLSFYAFHKDLGAALERAGYAVEMLNEEYPASTLGKIMGKLALDRLRKTTLAELERRLPQMGQFDLVVIVKGRGLGPAALELLRRHATRIVGYNFDSFRFNPSPKDWLHLCDRYCTFDIADARDTGLPLVHLFSAATRAPEPSRDTDLSVVMKIHSDRLAYVDRVLAALPAGRKPFVFLYAPNWFEVLKQALRAPGPIWRLRRHISFTPMSYADAMTAIARSRATLDYAHPLQSGITVRCYEAQSLKVAVVTNNPYVAEAGVFTPGAVATFGLEDDPAQLGPILETLDDIDITPAQRDTDTFLADLLDEAGQQTRQRDTA</sequence>
<gene>
    <name evidence="1" type="ORF">TRN7648_03914</name>
</gene>
<dbReference type="EMBL" id="CYSE01000012">
    <property type="protein sequence ID" value="CUH82329.1"/>
    <property type="molecule type" value="Genomic_DNA"/>
</dbReference>
<accession>A0A0N7M156</accession>
<dbReference type="AlphaFoldDB" id="A0A0N7M156"/>
<protein>
    <submittedName>
        <fullName evidence="1">Uncharacterized protein</fullName>
    </submittedName>
</protein>
<evidence type="ECO:0000313" key="1">
    <source>
        <dbReference type="EMBL" id="CUH82329.1"/>
    </source>
</evidence>
<dbReference type="OrthoDB" id="3251881at2"/>
<keyword evidence="2" id="KW-1185">Reference proteome</keyword>
<evidence type="ECO:0000313" key="2">
    <source>
        <dbReference type="Proteomes" id="UP000054935"/>
    </source>
</evidence>